<dbReference type="EMBL" id="KL198083">
    <property type="protein sequence ID" value="KDQ09030.1"/>
    <property type="molecule type" value="Genomic_DNA"/>
</dbReference>
<evidence type="ECO:0000313" key="3">
    <source>
        <dbReference type="Proteomes" id="UP000027195"/>
    </source>
</evidence>
<accession>A0A067M2T5</accession>
<proteinExistence type="predicted"/>
<dbReference type="AlphaFoldDB" id="A0A067M2T5"/>
<dbReference type="InParanoid" id="A0A067M2T5"/>
<sequence length="213" mass="23895">MSGGRLPYLDVPAAPIRRPFRRRHPPGPGEANAQPRPTGDPAPSSTCNPVKETDELVYRLGTISDWLDEMGWGKHSVDLDSGPWEHFLSRDEVSLGGRGVDSPATRRGMLRCFPYLRYKAGFDSSDDPKIDVNAITIAYGRQLMEVRRDESTWPDIIPPIITTSRQAQQRTIGRRSELRDAVHVIATFQPRLLLDFDPSASLPFARLPSLYDD</sequence>
<dbReference type="Proteomes" id="UP000027195">
    <property type="component" value="Unassembled WGS sequence"/>
</dbReference>
<reference evidence="3" key="1">
    <citation type="journal article" date="2014" name="Proc. Natl. Acad. Sci. U.S.A.">
        <title>Extensive sampling of basidiomycete genomes demonstrates inadequacy of the white-rot/brown-rot paradigm for wood decay fungi.</title>
        <authorList>
            <person name="Riley R."/>
            <person name="Salamov A.A."/>
            <person name="Brown D.W."/>
            <person name="Nagy L.G."/>
            <person name="Floudas D."/>
            <person name="Held B.W."/>
            <person name="Levasseur A."/>
            <person name="Lombard V."/>
            <person name="Morin E."/>
            <person name="Otillar R."/>
            <person name="Lindquist E.A."/>
            <person name="Sun H."/>
            <person name="LaButti K.M."/>
            <person name="Schmutz J."/>
            <person name="Jabbour D."/>
            <person name="Luo H."/>
            <person name="Baker S.E."/>
            <person name="Pisabarro A.G."/>
            <person name="Walton J.D."/>
            <person name="Blanchette R.A."/>
            <person name="Henrissat B."/>
            <person name="Martin F."/>
            <person name="Cullen D."/>
            <person name="Hibbett D.S."/>
            <person name="Grigoriev I.V."/>
        </authorList>
    </citation>
    <scope>NUCLEOTIDE SEQUENCE [LARGE SCALE GENOMIC DNA]</scope>
    <source>
        <strain evidence="3">FD-172 SS1</strain>
    </source>
</reference>
<feature type="region of interest" description="Disordered" evidence="1">
    <location>
        <begin position="1"/>
        <end position="51"/>
    </location>
</feature>
<protein>
    <recommendedName>
        <fullName evidence="4">SAM domain-containing protein</fullName>
    </recommendedName>
</protein>
<evidence type="ECO:0008006" key="4">
    <source>
        <dbReference type="Google" id="ProtNLM"/>
    </source>
</evidence>
<dbReference type="HOGENOM" id="CLU_1294198_0_0_1"/>
<keyword evidence="3" id="KW-1185">Reference proteome</keyword>
<evidence type="ECO:0000313" key="2">
    <source>
        <dbReference type="EMBL" id="KDQ09030.1"/>
    </source>
</evidence>
<evidence type="ECO:0000256" key="1">
    <source>
        <dbReference type="SAM" id="MobiDB-lite"/>
    </source>
</evidence>
<organism evidence="2 3">
    <name type="scientific">Botryobasidium botryosum (strain FD-172 SS1)</name>
    <dbReference type="NCBI Taxonomy" id="930990"/>
    <lineage>
        <taxon>Eukaryota</taxon>
        <taxon>Fungi</taxon>
        <taxon>Dikarya</taxon>
        <taxon>Basidiomycota</taxon>
        <taxon>Agaricomycotina</taxon>
        <taxon>Agaricomycetes</taxon>
        <taxon>Cantharellales</taxon>
        <taxon>Botryobasidiaceae</taxon>
        <taxon>Botryobasidium</taxon>
    </lineage>
</organism>
<gene>
    <name evidence="2" type="ORF">BOTBODRAFT_191359</name>
</gene>
<name>A0A067M2T5_BOTB1</name>